<feature type="compositionally biased region" description="Basic and acidic residues" evidence="1">
    <location>
        <begin position="26"/>
        <end position="44"/>
    </location>
</feature>
<organism evidence="2 3">
    <name type="scientific">Aquipuribacter nitratireducens</name>
    <dbReference type="NCBI Taxonomy" id="650104"/>
    <lineage>
        <taxon>Bacteria</taxon>
        <taxon>Bacillati</taxon>
        <taxon>Actinomycetota</taxon>
        <taxon>Actinomycetes</taxon>
        <taxon>Micrococcales</taxon>
        <taxon>Intrasporangiaceae</taxon>
        <taxon>Aquipuribacter</taxon>
    </lineage>
</organism>
<keyword evidence="3" id="KW-1185">Reference proteome</keyword>
<dbReference type="PANTHER" id="PTHR48100">
    <property type="entry name" value="BROAD-SPECIFICITY PHOSPHATASE YOR283W-RELATED"/>
    <property type="match status" value="1"/>
</dbReference>
<dbReference type="RefSeq" id="WP_340270613.1">
    <property type="nucleotide sequence ID" value="NZ_JBBEOG010000007.1"/>
</dbReference>
<proteinExistence type="predicted"/>
<dbReference type="SUPFAM" id="SSF53254">
    <property type="entry name" value="Phosphoglycerate mutase-like"/>
    <property type="match status" value="1"/>
</dbReference>
<dbReference type="Pfam" id="PF00300">
    <property type="entry name" value="His_Phos_1"/>
    <property type="match status" value="1"/>
</dbReference>
<dbReference type="SMART" id="SM00855">
    <property type="entry name" value="PGAM"/>
    <property type="match status" value="1"/>
</dbReference>
<comment type="caution">
    <text evidence="2">The sequence shown here is derived from an EMBL/GenBank/DDBJ whole genome shotgun (WGS) entry which is preliminary data.</text>
</comment>
<protein>
    <submittedName>
        <fullName evidence="2">Histidine phosphatase family protein</fullName>
    </submittedName>
</protein>
<dbReference type="CDD" id="cd07067">
    <property type="entry name" value="HP_PGM_like"/>
    <property type="match status" value="1"/>
</dbReference>
<dbReference type="PIRSF" id="PIRSF000709">
    <property type="entry name" value="6PFK_2-Ptase"/>
    <property type="match status" value="1"/>
</dbReference>
<dbReference type="InterPro" id="IPR029033">
    <property type="entry name" value="His_PPase_superfam"/>
</dbReference>
<dbReference type="InterPro" id="IPR050275">
    <property type="entry name" value="PGM_Phosphatase"/>
</dbReference>
<dbReference type="Gene3D" id="3.40.50.1240">
    <property type="entry name" value="Phosphoglycerate mutase-like"/>
    <property type="match status" value="1"/>
</dbReference>
<feature type="region of interest" description="Disordered" evidence="1">
    <location>
        <begin position="19"/>
        <end position="44"/>
    </location>
</feature>
<name>A0ABW0GMR6_9MICO</name>
<accession>A0ABW0GMR6</accession>
<dbReference type="EMBL" id="JBHSLD010000009">
    <property type="protein sequence ID" value="MFC5381189.1"/>
    <property type="molecule type" value="Genomic_DNA"/>
</dbReference>
<reference evidence="3" key="1">
    <citation type="journal article" date="2019" name="Int. J. Syst. Evol. Microbiol.">
        <title>The Global Catalogue of Microorganisms (GCM) 10K type strain sequencing project: providing services to taxonomists for standard genome sequencing and annotation.</title>
        <authorList>
            <consortium name="The Broad Institute Genomics Platform"/>
            <consortium name="The Broad Institute Genome Sequencing Center for Infectious Disease"/>
            <person name="Wu L."/>
            <person name="Ma J."/>
        </authorList>
    </citation>
    <scope>NUCLEOTIDE SEQUENCE [LARGE SCALE GENOMIC DNA]</scope>
    <source>
        <strain evidence="3">CCUG 43114</strain>
    </source>
</reference>
<evidence type="ECO:0000256" key="1">
    <source>
        <dbReference type="SAM" id="MobiDB-lite"/>
    </source>
</evidence>
<dbReference type="PANTHER" id="PTHR48100:SF15">
    <property type="entry name" value="SEDOHEPTULOSE 1,7-BISPHOSPHATASE"/>
    <property type="match status" value="1"/>
</dbReference>
<evidence type="ECO:0000313" key="3">
    <source>
        <dbReference type="Proteomes" id="UP001596122"/>
    </source>
</evidence>
<sequence length="194" mass="21665">MASEDRTITLLRHGETEWSAAHKHTGRTDLELTPDGEDHARRAGDSLAGERFAHVLCSPLRRATDTCRLAGLGEPELVDDLMEWDYGEAEGRTTAEMAEDVPGWTVWTHPLGQGELVEQVGERADRVVARLEELDGDVAVVAHGHLLRILTARWLELPAVEGRRFVLGTAALCRLGYERGNRVIERWNDTGHMR</sequence>
<gene>
    <name evidence="2" type="ORF">ACFPJ6_10330</name>
</gene>
<evidence type="ECO:0000313" key="2">
    <source>
        <dbReference type="EMBL" id="MFC5381189.1"/>
    </source>
</evidence>
<dbReference type="Proteomes" id="UP001596122">
    <property type="component" value="Unassembled WGS sequence"/>
</dbReference>
<dbReference type="InterPro" id="IPR013078">
    <property type="entry name" value="His_Pase_superF_clade-1"/>
</dbReference>